<dbReference type="EMBL" id="FOTF01000002">
    <property type="protein sequence ID" value="SFK78067.1"/>
    <property type="molecule type" value="Genomic_DNA"/>
</dbReference>
<reference evidence="3" key="1">
    <citation type="submission" date="2016-10" db="EMBL/GenBank/DDBJ databases">
        <authorList>
            <person name="Varghese N."/>
            <person name="Submissions S."/>
        </authorList>
    </citation>
    <scope>NUCLEOTIDE SEQUENCE [LARGE SCALE GENOMIC DNA]</scope>
    <source>
        <strain evidence="3">DSM 16199</strain>
    </source>
</reference>
<evidence type="ECO:0000259" key="1">
    <source>
        <dbReference type="Pfam" id="PF13480"/>
    </source>
</evidence>
<keyword evidence="3" id="KW-1185">Reference proteome</keyword>
<dbReference type="InterPro" id="IPR050644">
    <property type="entry name" value="PG_Glycine_Bridge_Synth"/>
</dbReference>
<dbReference type="SUPFAM" id="SSF55729">
    <property type="entry name" value="Acyl-CoA N-acyltransferases (Nat)"/>
    <property type="match status" value="1"/>
</dbReference>
<dbReference type="InterPro" id="IPR016181">
    <property type="entry name" value="Acyl_CoA_acyltransferase"/>
</dbReference>
<evidence type="ECO:0000313" key="2">
    <source>
        <dbReference type="EMBL" id="SFK78067.1"/>
    </source>
</evidence>
<dbReference type="PANTHER" id="PTHR36174">
    <property type="entry name" value="LIPID II:GLYCINE GLYCYLTRANSFERASE"/>
    <property type="match status" value="1"/>
</dbReference>
<dbReference type="AlphaFoldDB" id="A0A1I4CCN2"/>
<dbReference type="PANTHER" id="PTHR36174:SF1">
    <property type="entry name" value="LIPID II:GLYCINE GLYCYLTRANSFERASE"/>
    <property type="match status" value="1"/>
</dbReference>
<gene>
    <name evidence="2" type="ORF">SAMN04488004_10248</name>
</gene>
<organism evidence="2 3">
    <name type="scientific">Loktanella salsilacus</name>
    <dbReference type="NCBI Taxonomy" id="195913"/>
    <lineage>
        <taxon>Bacteria</taxon>
        <taxon>Pseudomonadati</taxon>
        <taxon>Pseudomonadota</taxon>
        <taxon>Alphaproteobacteria</taxon>
        <taxon>Rhodobacterales</taxon>
        <taxon>Roseobacteraceae</taxon>
        <taxon>Loktanella</taxon>
    </lineage>
</organism>
<accession>A0A1I4CCN2</accession>
<feature type="domain" description="BioF2-like acetyltransferase" evidence="1">
    <location>
        <begin position="177"/>
        <end position="254"/>
    </location>
</feature>
<sequence>MRPATDLIDHPLPLQQSPGFAQALTLLGRDAGIEPLQGCGQVLVVRRAVRGLGHMRFASRGPVFSPDFSICDRATALRAARLHLVNAGPGDAEVMRQAGFVQIMSPATAAILQLDADPNAQLDRAFGKWRNAARQGMAAGLRLRQRILCPSRDGWLLDADLAQQRAKRFRALPHALSLAYAQANAGDALIMTASEGGTPVAAMLFLRHGTMATYQIGWSGPRGRVLRAHHALLIDAARRLAAMGVAQLDLGTLDTQNAPGLARFKLGSGATAQLLGGTWARLPGWRG</sequence>
<dbReference type="Pfam" id="PF13480">
    <property type="entry name" value="Acetyltransf_6"/>
    <property type="match status" value="1"/>
</dbReference>
<name>A0A1I4CCN2_9RHOB</name>
<dbReference type="STRING" id="195913.SAMN04488004_10248"/>
<dbReference type="InterPro" id="IPR038740">
    <property type="entry name" value="BioF2-like_GNAT_dom"/>
</dbReference>
<evidence type="ECO:0000313" key="3">
    <source>
        <dbReference type="Proteomes" id="UP000199550"/>
    </source>
</evidence>
<dbReference type="GO" id="GO:0016740">
    <property type="term" value="F:transferase activity"/>
    <property type="evidence" value="ECO:0007669"/>
    <property type="project" value="UniProtKB-KW"/>
</dbReference>
<dbReference type="Gene3D" id="3.40.630.30">
    <property type="match status" value="1"/>
</dbReference>
<keyword evidence="2" id="KW-0808">Transferase</keyword>
<proteinExistence type="predicted"/>
<dbReference type="Proteomes" id="UP000199550">
    <property type="component" value="Unassembled WGS sequence"/>
</dbReference>
<protein>
    <submittedName>
        <fullName evidence="2">Acetyltransferase (GNAT) domain-containing protein</fullName>
    </submittedName>
</protein>